<dbReference type="PRINTS" id="PR00407">
    <property type="entry name" value="EUMOPTERIN"/>
</dbReference>
<proteinExistence type="predicted"/>
<dbReference type="EMBL" id="CABL01000005">
    <property type="protein sequence ID" value="CBH75131.1"/>
    <property type="molecule type" value="Genomic_DNA"/>
</dbReference>
<dbReference type="AlphaFoldDB" id="E6PF95"/>
<comment type="caution">
    <text evidence="2">The sequence shown here is derived from an EMBL/GenBank/DDBJ whole genome shotgun (WGS) entry which is preliminary data.</text>
</comment>
<organism evidence="2">
    <name type="scientific">mine drainage metagenome</name>
    <dbReference type="NCBI Taxonomy" id="410659"/>
    <lineage>
        <taxon>unclassified sequences</taxon>
        <taxon>metagenomes</taxon>
        <taxon>ecological metagenomes</taxon>
    </lineage>
</organism>
<gene>
    <name evidence="2" type="ORF">CARN1_0306</name>
</gene>
<dbReference type="InterPro" id="IPR036374">
    <property type="entry name" value="OxRdtase_Mopterin-bd_sf"/>
</dbReference>
<reference evidence="2" key="1">
    <citation type="submission" date="2009-10" db="EMBL/GenBank/DDBJ databases">
        <title>Diversity of trophic interactions inside an arsenic-rich microbial ecosystem.</title>
        <authorList>
            <person name="Bertin P.N."/>
            <person name="Heinrich-Salmeron A."/>
            <person name="Pelletier E."/>
            <person name="Goulhen-Chollet F."/>
            <person name="Arsene-Ploetze F."/>
            <person name="Gallien S."/>
            <person name="Calteau A."/>
            <person name="Vallenet D."/>
            <person name="Casiot C."/>
            <person name="Chane-Woon-Ming B."/>
            <person name="Giloteaux L."/>
            <person name="Barakat M."/>
            <person name="Bonnefoy V."/>
            <person name="Bruneel O."/>
            <person name="Chandler M."/>
            <person name="Cleiss J."/>
            <person name="Duran R."/>
            <person name="Elbaz-Poulichet F."/>
            <person name="Fonknechten N."/>
            <person name="Lauga B."/>
            <person name="Mornico D."/>
            <person name="Ortet P."/>
            <person name="Schaeffer C."/>
            <person name="Siguier P."/>
            <person name="Alexander Thil Smith A."/>
            <person name="Van Dorsselaer A."/>
            <person name="Weissenbach J."/>
            <person name="Medigue C."/>
            <person name="Le Paslier D."/>
        </authorList>
    </citation>
    <scope>NUCLEOTIDE SEQUENCE</scope>
</reference>
<dbReference type="InterPro" id="IPR000572">
    <property type="entry name" value="OxRdtase_Mopterin-bd_dom"/>
</dbReference>
<sequence length="247" mass="27195">MKRRLFIASSIAAALGGCAPIGTALNDNPGFHHFLGLEGSLDAALLGNTAGLARQYSLADISKHFPVDSLPTPTSTKYEAFLENGFRSYTLAVAGAVERPLQISLARLERMAQQTQITRHDCVEGWSAIGAWTGVPLREVLRLAGPRRDARYVVFRCMDRDDQGTPYYESLDMAQAYHPQTILALQLNGRPIQPDHGAPVRLRVPTQLGYKSAKWVAEIQVVSSFAHLYGGKGGYWEDQGYEWYAGI</sequence>
<evidence type="ECO:0000313" key="2">
    <source>
        <dbReference type="EMBL" id="CBH75131.1"/>
    </source>
</evidence>
<evidence type="ECO:0000259" key="1">
    <source>
        <dbReference type="Pfam" id="PF00174"/>
    </source>
</evidence>
<accession>E6PF95</accession>
<dbReference type="PANTHER" id="PTHR43032:SF2">
    <property type="entry name" value="BLL0505 PROTEIN"/>
    <property type="match status" value="1"/>
</dbReference>
<dbReference type="PANTHER" id="PTHR43032">
    <property type="entry name" value="PROTEIN-METHIONINE-SULFOXIDE REDUCTASE"/>
    <property type="match status" value="1"/>
</dbReference>
<dbReference type="InterPro" id="IPR008335">
    <property type="entry name" value="Mopterin_OxRdtase_euk"/>
</dbReference>
<name>E6PF95_9ZZZZ</name>
<dbReference type="Pfam" id="PF00174">
    <property type="entry name" value="Oxidored_molyb"/>
    <property type="match status" value="1"/>
</dbReference>
<dbReference type="Gene3D" id="3.90.420.10">
    <property type="entry name" value="Oxidoreductase, molybdopterin-binding domain"/>
    <property type="match status" value="1"/>
</dbReference>
<feature type="domain" description="Oxidoreductase molybdopterin-binding" evidence="1">
    <location>
        <begin position="87"/>
        <end position="223"/>
    </location>
</feature>
<protein>
    <submittedName>
        <fullName evidence="2">Putative exported molybdopterin cofactor-containing protein</fullName>
    </submittedName>
</protein>
<dbReference type="GO" id="GO:0016491">
    <property type="term" value="F:oxidoreductase activity"/>
    <property type="evidence" value="ECO:0007669"/>
    <property type="project" value="InterPro"/>
</dbReference>
<dbReference type="SUPFAM" id="SSF56524">
    <property type="entry name" value="Oxidoreductase molybdopterin-binding domain"/>
    <property type="match status" value="1"/>
</dbReference>
<dbReference type="PROSITE" id="PS51257">
    <property type="entry name" value="PROKAR_LIPOPROTEIN"/>
    <property type="match status" value="1"/>
</dbReference>